<reference evidence="3" key="1">
    <citation type="submission" date="2025-08" db="UniProtKB">
        <authorList>
            <consortium name="RefSeq"/>
        </authorList>
    </citation>
    <scope>IDENTIFICATION</scope>
</reference>
<dbReference type="OrthoDB" id="9932926at2759"/>
<evidence type="ECO:0000313" key="2">
    <source>
        <dbReference type="Proteomes" id="UP001165740"/>
    </source>
</evidence>
<dbReference type="RefSeq" id="XP_055865051.1">
    <property type="nucleotide sequence ID" value="XM_056009076.1"/>
</dbReference>
<dbReference type="PANTHER" id="PTHR12232:SF15">
    <property type="entry name" value="SH3 DOMAIN-BINDING GLUTAMIC ACID-RICH PROTEIN HOMOLOG"/>
    <property type="match status" value="1"/>
</dbReference>
<evidence type="ECO:0000256" key="1">
    <source>
        <dbReference type="ARBA" id="ARBA00007764"/>
    </source>
</evidence>
<accession>A0A9W2YQV3</accession>
<dbReference type="Pfam" id="PF04908">
    <property type="entry name" value="SH3BGR"/>
    <property type="match status" value="1"/>
</dbReference>
<protein>
    <submittedName>
        <fullName evidence="3">SH3 domain-binding glutamic acid-rich-like protein 3</fullName>
    </submittedName>
</protein>
<dbReference type="PANTHER" id="PTHR12232">
    <property type="entry name" value="SH3 DOMAIN-BINDING GLUTAMIC ACID-RICH-LIKE PROTEIN"/>
    <property type="match status" value="1"/>
</dbReference>
<keyword evidence="2" id="KW-1185">Reference proteome</keyword>
<comment type="similarity">
    <text evidence="1">Belongs to the SH3BGR family.</text>
</comment>
<sequence length="137" mass="15728">MFLAPQNGKPSQTKEPNQKYCLELHSPQQDGCLVVRYMRSSVVRSSRWSTVQTQSKTKAKLHTQQGHIETVLKAKQLPYQLIDIAQDTSKKDEMRLKCGNETAVAPQIFNEDFYCGDYKTFQQAVEEDRVLSFLKVV</sequence>
<dbReference type="InterPro" id="IPR036249">
    <property type="entry name" value="Thioredoxin-like_sf"/>
</dbReference>
<dbReference type="Gene3D" id="3.40.30.10">
    <property type="entry name" value="Glutaredoxin"/>
    <property type="match status" value="1"/>
</dbReference>
<dbReference type="SUPFAM" id="SSF52833">
    <property type="entry name" value="Thioredoxin-like"/>
    <property type="match status" value="1"/>
</dbReference>
<organism evidence="2 3">
    <name type="scientific">Biomphalaria glabrata</name>
    <name type="common">Bloodfluke planorb</name>
    <name type="synonym">Freshwater snail</name>
    <dbReference type="NCBI Taxonomy" id="6526"/>
    <lineage>
        <taxon>Eukaryota</taxon>
        <taxon>Metazoa</taxon>
        <taxon>Spiralia</taxon>
        <taxon>Lophotrochozoa</taxon>
        <taxon>Mollusca</taxon>
        <taxon>Gastropoda</taxon>
        <taxon>Heterobranchia</taxon>
        <taxon>Euthyneura</taxon>
        <taxon>Panpulmonata</taxon>
        <taxon>Hygrophila</taxon>
        <taxon>Lymnaeoidea</taxon>
        <taxon>Planorbidae</taxon>
        <taxon>Biomphalaria</taxon>
    </lineage>
</organism>
<proteinExistence type="inferred from homology"/>
<dbReference type="AlphaFoldDB" id="A0A9W2YQV3"/>
<dbReference type="GO" id="GO:0005737">
    <property type="term" value="C:cytoplasm"/>
    <property type="evidence" value="ECO:0007669"/>
    <property type="project" value="TreeGrafter"/>
</dbReference>
<name>A0A9W2YQV3_BIOGL</name>
<dbReference type="InterPro" id="IPR051033">
    <property type="entry name" value="SH3BGR"/>
</dbReference>
<dbReference type="InterPro" id="IPR006993">
    <property type="entry name" value="Glut_rich_SH3-bd"/>
</dbReference>
<dbReference type="Proteomes" id="UP001165740">
    <property type="component" value="Chromosome 13"/>
</dbReference>
<dbReference type="GeneID" id="106067027"/>
<gene>
    <name evidence="3" type="primary">LOC106067027</name>
</gene>
<evidence type="ECO:0000313" key="3">
    <source>
        <dbReference type="RefSeq" id="XP_055865051.1"/>
    </source>
</evidence>